<accession>A0A9Y2AHR5</accession>
<evidence type="ECO:0000256" key="3">
    <source>
        <dbReference type="ARBA" id="ARBA00022692"/>
    </source>
</evidence>
<dbReference type="Pfam" id="PF06835">
    <property type="entry name" value="LptC"/>
    <property type="match status" value="1"/>
</dbReference>
<dbReference type="InterPro" id="IPR052363">
    <property type="entry name" value="LPS_export_LptC"/>
</dbReference>
<dbReference type="GO" id="GO:0030288">
    <property type="term" value="C:outer membrane-bounded periplasmic space"/>
    <property type="evidence" value="ECO:0007669"/>
    <property type="project" value="TreeGrafter"/>
</dbReference>
<dbReference type="InterPro" id="IPR010664">
    <property type="entry name" value="LipoPS_assembly_LptC-rel"/>
</dbReference>
<dbReference type="KEGG" id="sgbi:P3F81_01610"/>
<evidence type="ECO:0000256" key="5">
    <source>
        <dbReference type="ARBA" id="ARBA00023136"/>
    </source>
</evidence>
<dbReference type="AlphaFoldDB" id="A0A9Y2AHR5"/>
<dbReference type="PANTHER" id="PTHR37481:SF1">
    <property type="entry name" value="LIPOPOLYSACCHARIDE EXPORT SYSTEM PROTEIN LPTC"/>
    <property type="match status" value="1"/>
</dbReference>
<keyword evidence="7" id="KW-1185">Reference proteome</keyword>
<dbReference type="GO" id="GO:0005886">
    <property type="term" value="C:plasma membrane"/>
    <property type="evidence" value="ECO:0007669"/>
    <property type="project" value="InterPro"/>
</dbReference>
<evidence type="ECO:0000313" key="6">
    <source>
        <dbReference type="EMBL" id="WIW71049.1"/>
    </source>
</evidence>
<proteinExistence type="predicted"/>
<name>A0A9Y2AHR5_9FIRM</name>
<dbReference type="GO" id="GO:0015221">
    <property type="term" value="F:lipopolysaccharide transmembrane transporter activity"/>
    <property type="evidence" value="ECO:0007669"/>
    <property type="project" value="InterPro"/>
</dbReference>
<dbReference type="Proteomes" id="UP001243623">
    <property type="component" value="Chromosome"/>
</dbReference>
<dbReference type="GO" id="GO:0017089">
    <property type="term" value="F:glycolipid transfer activity"/>
    <property type="evidence" value="ECO:0007669"/>
    <property type="project" value="TreeGrafter"/>
</dbReference>
<protein>
    <submittedName>
        <fullName evidence="6">LPS export ABC transporter periplasmic protein LptC</fullName>
    </submittedName>
</protein>
<dbReference type="EMBL" id="CP120678">
    <property type="protein sequence ID" value="WIW71049.1"/>
    <property type="molecule type" value="Genomic_DNA"/>
</dbReference>
<dbReference type="InterPro" id="IPR026265">
    <property type="entry name" value="LptC"/>
</dbReference>
<dbReference type="NCBIfam" id="TIGR04409">
    <property type="entry name" value="LptC_YrbK"/>
    <property type="match status" value="1"/>
</dbReference>
<sequence>MNKSVMTLFICTFLAVGGVLYWAFSDNTQIHVQKEEDEAQKILTYEGNTLSEEKDGKKIWDLTAETITIDPQTKNITLKNIQGVFYQDDGNNINLTAPTAVYDNKTHDIIITEKVIATRNDGSNFTADQVLWQNSIQKFSGEGNIKIVQADTVITGDKMETDSGMNKVKVEGNAHVIKGGAE</sequence>
<evidence type="ECO:0000256" key="2">
    <source>
        <dbReference type="ARBA" id="ARBA00022519"/>
    </source>
</evidence>
<organism evidence="6 7">
    <name type="scientific">Selenobaculum gibii</name>
    <dbReference type="NCBI Taxonomy" id="3054208"/>
    <lineage>
        <taxon>Bacteria</taxon>
        <taxon>Bacillati</taxon>
        <taxon>Bacillota</taxon>
        <taxon>Negativicutes</taxon>
        <taxon>Selenomonadales</taxon>
        <taxon>Selenomonadaceae</taxon>
        <taxon>Selenobaculum</taxon>
    </lineage>
</organism>
<evidence type="ECO:0000313" key="7">
    <source>
        <dbReference type="Proteomes" id="UP001243623"/>
    </source>
</evidence>
<dbReference type="RefSeq" id="WP_309320563.1">
    <property type="nucleotide sequence ID" value="NZ_CP120678.1"/>
</dbReference>
<evidence type="ECO:0000256" key="1">
    <source>
        <dbReference type="ARBA" id="ARBA00022475"/>
    </source>
</evidence>
<keyword evidence="3" id="KW-0812">Transmembrane</keyword>
<dbReference type="PANTHER" id="PTHR37481">
    <property type="entry name" value="LIPOPOLYSACCHARIDE EXPORT SYSTEM PROTEIN LPTC"/>
    <property type="match status" value="1"/>
</dbReference>
<evidence type="ECO:0000256" key="4">
    <source>
        <dbReference type="ARBA" id="ARBA00022989"/>
    </source>
</evidence>
<keyword evidence="5" id="KW-0472">Membrane</keyword>
<dbReference type="Gene3D" id="2.60.450.10">
    <property type="entry name" value="Lipopolysaccharide (LPS) transport protein A like domain"/>
    <property type="match status" value="1"/>
</dbReference>
<gene>
    <name evidence="6" type="primary">lptC</name>
    <name evidence="6" type="ORF">P3F81_01610</name>
</gene>
<keyword evidence="2" id="KW-0997">Cell inner membrane</keyword>
<keyword evidence="4" id="KW-1133">Transmembrane helix</keyword>
<keyword evidence="1" id="KW-1003">Cell membrane</keyword>
<reference evidence="6" key="1">
    <citation type="submission" date="2023-03" db="EMBL/GenBank/DDBJ databases">
        <title>Selenobaculum gbiensis gen. nov. sp. nov., a new bacterium isolated from the gut microbiota of IBD patient.</title>
        <authorList>
            <person name="Yeo S."/>
            <person name="Park H."/>
            <person name="Huh C.S."/>
        </authorList>
    </citation>
    <scope>NUCLEOTIDE SEQUENCE</scope>
    <source>
        <strain evidence="6">ICN-92133</strain>
    </source>
</reference>